<sequence>MTRGLQKQQARANAEKRAAANAPPKSQLKAMVAGNQFKCPKCMLMIANYKLVVQHMEAKHPKEPVPTEESFNVSK</sequence>
<dbReference type="OrthoDB" id="73348at2759"/>
<dbReference type="AlphaFoldDB" id="A0A9P5RK06"/>
<dbReference type="InterPro" id="IPR045230">
    <property type="entry name" value="MBS1/2-like"/>
</dbReference>
<proteinExistence type="predicted"/>
<evidence type="ECO:0000313" key="7">
    <source>
        <dbReference type="EMBL" id="KAF9134533.1"/>
    </source>
</evidence>
<feature type="region of interest" description="Disordered" evidence="5">
    <location>
        <begin position="1"/>
        <end position="27"/>
    </location>
</feature>
<evidence type="ECO:0000256" key="5">
    <source>
        <dbReference type="SAM" id="MobiDB-lite"/>
    </source>
</evidence>
<comment type="caution">
    <text evidence="7">The sequence shown here is derived from an EMBL/GenBank/DDBJ whole genome shotgun (WGS) entry which is preliminary data.</text>
</comment>
<evidence type="ECO:0000256" key="3">
    <source>
        <dbReference type="ARBA" id="ARBA00022490"/>
    </source>
</evidence>
<evidence type="ECO:0000256" key="2">
    <source>
        <dbReference type="ARBA" id="ARBA00004496"/>
    </source>
</evidence>
<reference evidence="7" key="1">
    <citation type="journal article" date="2020" name="Fungal Divers.">
        <title>Resolving the Mortierellaceae phylogeny through synthesis of multi-gene phylogenetics and phylogenomics.</title>
        <authorList>
            <person name="Vandepol N."/>
            <person name="Liber J."/>
            <person name="Desiro A."/>
            <person name="Na H."/>
            <person name="Kennedy M."/>
            <person name="Barry K."/>
            <person name="Grigoriev I.V."/>
            <person name="Miller A.N."/>
            <person name="O'Donnell K."/>
            <person name="Stajich J.E."/>
            <person name="Bonito G."/>
        </authorList>
    </citation>
    <scope>NUCLEOTIDE SEQUENCE</scope>
    <source>
        <strain evidence="7">NRRL 6426</strain>
    </source>
</reference>
<name>A0A9P5RK06_9FUNG</name>
<protein>
    <recommendedName>
        <fullName evidence="6">C2H2-type domain-containing protein</fullName>
    </recommendedName>
</protein>
<accession>A0A9P5RK06</accession>
<keyword evidence="4" id="KW-0539">Nucleus</keyword>
<keyword evidence="8" id="KW-1185">Reference proteome</keyword>
<dbReference type="GO" id="GO:0005737">
    <property type="term" value="C:cytoplasm"/>
    <property type="evidence" value="ECO:0007669"/>
    <property type="project" value="UniProtKB-SubCell"/>
</dbReference>
<feature type="domain" description="C2H2-type" evidence="6">
    <location>
        <begin position="39"/>
        <end position="60"/>
    </location>
</feature>
<organism evidence="7 8">
    <name type="scientific">Linnemannia schmuckeri</name>
    <dbReference type="NCBI Taxonomy" id="64567"/>
    <lineage>
        <taxon>Eukaryota</taxon>
        <taxon>Fungi</taxon>
        <taxon>Fungi incertae sedis</taxon>
        <taxon>Mucoromycota</taxon>
        <taxon>Mortierellomycotina</taxon>
        <taxon>Mortierellomycetes</taxon>
        <taxon>Mortierellales</taxon>
        <taxon>Mortierellaceae</taxon>
        <taxon>Linnemannia</taxon>
    </lineage>
</organism>
<evidence type="ECO:0000313" key="8">
    <source>
        <dbReference type="Proteomes" id="UP000748756"/>
    </source>
</evidence>
<dbReference type="EMBL" id="JAAAUQ010001747">
    <property type="protein sequence ID" value="KAF9134533.1"/>
    <property type="molecule type" value="Genomic_DNA"/>
</dbReference>
<dbReference type="InterPro" id="IPR013087">
    <property type="entry name" value="Znf_C2H2_type"/>
</dbReference>
<dbReference type="GO" id="GO:0005634">
    <property type="term" value="C:nucleus"/>
    <property type="evidence" value="ECO:0007669"/>
    <property type="project" value="UniProtKB-SubCell"/>
</dbReference>
<dbReference type="InterPro" id="IPR026939">
    <property type="entry name" value="ZNF706/At2g23090_sf"/>
</dbReference>
<evidence type="ECO:0000259" key="6">
    <source>
        <dbReference type="PROSITE" id="PS00028"/>
    </source>
</evidence>
<gene>
    <name evidence="7" type="ORF">BG015_003398</name>
</gene>
<dbReference type="PANTHER" id="PTHR21213:SF0">
    <property type="entry name" value="ZINC FINGER PROTEIN 706"/>
    <property type="match status" value="1"/>
</dbReference>
<dbReference type="Proteomes" id="UP000748756">
    <property type="component" value="Unassembled WGS sequence"/>
</dbReference>
<evidence type="ECO:0000256" key="1">
    <source>
        <dbReference type="ARBA" id="ARBA00004123"/>
    </source>
</evidence>
<dbReference type="PANTHER" id="PTHR21213">
    <property type="entry name" value="GEO09665P1-RELATED"/>
    <property type="match status" value="1"/>
</dbReference>
<evidence type="ECO:0000256" key="4">
    <source>
        <dbReference type="ARBA" id="ARBA00023242"/>
    </source>
</evidence>
<keyword evidence="3" id="KW-0963">Cytoplasm</keyword>
<dbReference type="Gene3D" id="4.10.1050.10">
    <property type="entry name" value="At2g23090-like"/>
    <property type="match status" value="1"/>
</dbReference>
<dbReference type="SUPFAM" id="SSF118359">
    <property type="entry name" value="Expressed protein At2g23090/F21P24.15"/>
    <property type="match status" value="1"/>
</dbReference>
<dbReference type="PROSITE" id="PS00028">
    <property type="entry name" value="ZINC_FINGER_C2H2_1"/>
    <property type="match status" value="1"/>
</dbReference>
<comment type="subcellular location">
    <subcellularLocation>
        <location evidence="2">Cytoplasm</location>
    </subcellularLocation>
    <subcellularLocation>
        <location evidence="1">Nucleus</location>
    </subcellularLocation>
</comment>